<accession>A0A813RRR8</accession>
<evidence type="ECO:0000313" key="8">
    <source>
        <dbReference type="Proteomes" id="UP000663829"/>
    </source>
</evidence>
<feature type="signal peptide" evidence="2">
    <location>
        <begin position="1"/>
        <end position="19"/>
    </location>
</feature>
<sequence>MYKTVILVVLVLVVGVTGASYSSNIRSQNIQRITPSLYHNNGDNDLCLTCINEAVEAINVLLNLILDEGIVSSCDDLCGALANRTSKAIGVVCDLVCDAFGIDEFIKLIIKVDIDPIWYCEIAKMCPINDQGDAKFTDFKIAPNTGKRGTTFVIDCSFTSKNGTGTSMLRIEFVDPEKQVSGNDFLIEAKKPGTYTEKIGIKSEGFAVGTYNLTAQICNGECGSQHPHSAIYDTGNSLFVVTK</sequence>
<dbReference type="Proteomes" id="UP000681722">
    <property type="component" value="Unassembled WGS sequence"/>
</dbReference>
<gene>
    <name evidence="5" type="ORF">GPM918_LOCUS2764</name>
    <name evidence="4" type="ORF">OVA965_LOCUS3654</name>
    <name evidence="7" type="ORF">SRO942_LOCUS2764</name>
    <name evidence="6" type="ORF">TMI583_LOCUS3653</name>
</gene>
<dbReference type="Proteomes" id="UP000663829">
    <property type="component" value="Unassembled WGS sequence"/>
</dbReference>
<dbReference type="EMBL" id="CAJOBA010000895">
    <property type="protein sequence ID" value="CAF3563626.1"/>
    <property type="molecule type" value="Genomic_DNA"/>
</dbReference>
<evidence type="ECO:0000256" key="2">
    <source>
        <dbReference type="SAM" id="SignalP"/>
    </source>
</evidence>
<keyword evidence="2" id="KW-0732">Signal</keyword>
<dbReference type="EMBL" id="CAJOBC010000315">
    <property type="protein sequence ID" value="CAF3570353.1"/>
    <property type="molecule type" value="Genomic_DNA"/>
</dbReference>
<dbReference type="Proteomes" id="UP000682733">
    <property type="component" value="Unassembled WGS sequence"/>
</dbReference>
<feature type="domain" description="Saposin B-type" evidence="3">
    <location>
        <begin position="43"/>
        <end position="130"/>
    </location>
</feature>
<protein>
    <recommendedName>
        <fullName evidence="3">Saposin B-type domain-containing protein</fullName>
    </recommendedName>
</protein>
<comment type="caution">
    <text evidence="5">The sequence shown here is derived from an EMBL/GenBank/DDBJ whole genome shotgun (WGS) entry which is preliminary data.</text>
</comment>
<evidence type="ECO:0000259" key="3">
    <source>
        <dbReference type="PROSITE" id="PS50015"/>
    </source>
</evidence>
<dbReference type="AlphaFoldDB" id="A0A813RRR8"/>
<evidence type="ECO:0000313" key="4">
    <source>
        <dbReference type="EMBL" id="CAF0781842.1"/>
    </source>
</evidence>
<proteinExistence type="predicted"/>
<evidence type="ECO:0000313" key="7">
    <source>
        <dbReference type="EMBL" id="CAF3570353.1"/>
    </source>
</evidence>
<dbReference type="Proteomes" id="UP000677228">
    <property type="component" value="Unassembled WGS sequence"/>
</dbReference>
<evidence type="ECO:0000313" key="5">
    <source>
        <dbReference type="EMBL" id="CAF0786534.1"/>
    </source>
</evidence>
<dbReference type="EMBL" id="CAJNOQ010000315">
    <property type="protein sequence ID" value="CAF0786534.1"/>
    <property type="molecule type" value="Genomic_DNA"/>
</dbReference>
<evidence type="ECO:0000256" key="1">
    <source>
        <dbReference type="ARBA" id="ARBA00023157"/>
    </source>
</evidence>
<dbReference type="PROSITE" id="PS50015">
    <property type="entry name" value="SAP_B"/>
    <property type="match status" value="1"/>
</dbReference>
<dbReference type="InterPro" id="IPR008139">
    <property type="entry name" value="SaposinB_dom"/>
</dbReference>
<dbReference type="EMBL" id="CAJNOK010000895">
    <property type="protein sequence ID" value="CAF0781842.1"/>
    <property type="molecule type" value="Genomic_DNA"/>
</dbReference>
<organism evidence="5 8">
    <name type="scientific">Didymodactylos carnosus</name>
    <dbReference type="NCBI Taxonomy" id="1234261"/>
    <lineage>
        <taxon>Eukaryota</taxon>
        <taxon>Metazoa</taxon>
        <taxon>Spiralia</taxon>
        <taxon>Gnathifera</taxon>
        <taxon>Rotifera</taxon>
        <taxon>Eurotatoria</taxon>
        <taxon>Bdelloidea</taxon>
        <taxon>Philodinida</taxon>
        <taxon>Philodinidae</taxon>
        <taxon>Didymodactylos</taxon>
    </lineage>
</organism>
<keyword evidence="8" id="KW-1185">Reference proteome</keyword>
<feature type="chain" id="PRO_5035682779" description="Saposin B-type domain-containing protein" evidence="2">
    <location>
        <begin position="20"/>
        <end position="243"/>
    </location>
</feature>
<keyword evidence="1" id="KW-1015">Disulfide bond</keyword>
<name>A0A813RRR8_9BILA</name>
<dbReference type="OrthoDB" id="17754at2759"/>
<evidence type="ECO:0000313" key="6">
    <source>
        <dbReference type="EMBL" id="CAF3563626.1"/>
    </source>
</evidence>
<reference evidence="5" key="1">
    <citation type="submission" date="2021-02" db="EMBL/GenBank/DDBJ databases">
        <authorList>
            <person name="Nowell W R."/>
        </authorList>
    </citation>
    <scope>NUCLEOTIDE SEQUENCE</scope>
</reference>